<comment type="caution">
    <text evidence="1">The sequence shown here is derived from an EMBL/GenBank/DDBJ whole genome shotgun (WGS) entry which is preliminary data.</text>
</comment>
<keyword evidence="2" id="KW-1185">Reference proteome</keyword>
<organism evidence="1 2">
    <name type="scientific">Gigaspora margarita</name>
    <dbReference type="NCBI Taxonomy" id="4874"/>
    <lineage>
        <taxon>Eukaryota</taxon>
        <taxon>Fungi</taxon>
        <taxon>Fungi incertae sedis</taxon>
        <taxon>Mucoromycota</taxon>
        <taxon>Glomeromycotina</taxon>
        <taxon>Glomeromycetes</taxon>
        <taxon>Diversisporales</taxon>
        <taxon>Gigasporaceae</taxon>
        <taxon>Gigaspora</taxon>
    </lineage>
</organism>
<evidence type="ECO:0000313" key="2">
    <source>
        <dbReference type="Proteomes" id="UP000789901"/>
    </source>
</evidence>
<dbReference type="EMBL" id="CAJVQB010005706">
    <property type="protein sequence ID" value="CAG8668338.1"/>
    <property type="molecule type" value="Genomic_DNA"/>
</dbReference>
<proteinExistence type="predicted"/>
<dbReference type="Proteomes" id="UP000789901">
    <property type="component" value="Unassembled WGS sequence"/>
</dbReference>
<protein>
    <submittedName>
        <fullName evidence="1">6673_t:CDS:1</fullName>
    </submittedName>
</protein>
<evidence type="ECO:0000313" key="1">
    <source>
        <dbReference type="EMBL" id="CAG8668338.1"/>
    </source>
</evidence>
<accession>A0ABN7UV96</accession>
<gene>
    <name evidence="1" type="ORF">GMARGA_LOCUS10277</name>
</gene>
<feature type="non-terminal residue" evidence="1">
    <location>
        <position position="61"/>
    </location>
</feature>
<reference evidence="1 2" key="1">
    <citation type="submission" date="2021-06" db="EMBL/GenBank/DDBJ databases">
        <authorList>
            <person name="Kallberg Y."/>
            <person name="Tangrot J."/>
            <person name="Rosling A."/>
        </authorList>
    </citation>
    <scope>NUCLEOTIDE SEQUENCE [LARGE SCALE GENOMIC DNA]</scope>
    <source>
        <strain evidence="1 2">120-4 pot B 10/14</strain>
    </source>
</reference>
<name>A0ABN7UV96_GIGMA</name>
<sequence length="61" mass="6825">MCDTLAICNISIFVELINGPKVNENIHAYMKSSQTTIFACLADLCINNYAKFYLGNAEFTQ</sequence>